<proteinExistence type="predicted"/>
<keyword evidence="1" id="KW-1015">Disulfide bond</keyword>
<evidence type="ECO:0000256" key="3">
    <source>
        <dbReference type="SAM" id="SignalP"/>
    </source>
</evidence>
<feature type="domain" description="EGF-like" evidence="4">
    <location>
        <begin position="494"/>
        <end position="536"/>
    </location>
</feature>
<protein>
    <recommendedName>
        <fullName evidence="4">EGF-like domain-containing protein</fullName>
    </recommendedName>
</protein>
<feature type="domain" description="EGF-like" evidence="4">
    <location>
        <begin position="744"/>
        <end position="781"/>
    </location>
</feature>
<comment type="caution">
    <text evidence="5">The sequence shown here is derived from an EMBL/GenBank/DDBJ whole genome shotgun (WGS) entry which is preliminary data.</text>
</comment>
<dbReference type="InterPro" id="IPR006212">
    <property type="entry name" value="Furin_repeat"/>
</dbReference>
<dbReference type="Gene3D" id="2.10.220.10">
    <property type="entry name" value="Hormone Receptor, Insulin-like Growth Factor Receptor 1, Chain A, domain 2"/>
    <property type="match status" value="4"/>
</dbReference>
<feature type="domain" description="EGF-like" evidence="4">
    <location>
        <begin position="594"/>
        <end position="636"/>
    </location>
</feature>
<feature type="transmembrane region" description="Helical" evidence="2">
    <location>
        <begin position="1033"/>
        <end position="1053"/>
    </location>
</feature>
<feature type="signal peptide" evidence="3">
    <location>
        <begin position="1"/>
        <end position="17"/>
    </location>
</feature>
<feature type="transmembrane region" description="Helical" evidence="2">
    <location>
        <begin position="986"/>
        <end position="1012"/>
    </location>
</feature>
<dbReference type="InterPro" id="IPR009030">
    <property type="entry name" value="Growth_fac_rcpt_cys_sf"/>
</dbReference>
<organism evidence="5 6">
    <name type="scientific">Stentor coeruleus</name>
    <dbReference type="NCBI Taxonomy" id="5963"/>
    <lineage>
        <taxon>Eukaryota</taxon>
        <taxon>Sar</taxon>
        <taxon>Alveolata</taxon>
        <taxon>Ciliophora</taxon>
        <taxon>Postciliodesmatophora</taxon>
        <taxon>Heterotrichea</taxon>
        <taxon>Heterotrichida</taxon>
        <taxon>Stentoridae</taxon>
        <taxon>Stentor</taxon>
    </lineage>
</organism>
<evidence type="ECO:0000313" key="5">
    <source>
        <dbReference type="EMBL" id="OMJ80682.1"/>
    </source>
</evidence>
<keyword evidence="6" id="KW-1185">Reference proteome</keyword>
<dbReference type="SUPFAM" id="SSF57184">
    <property type="entry name" value="Growth factor receptor domain"/>
    <property type="match status" value="4"/>
</dbReference>
<name>A0A1R2BV26_9CILI</name>
<dbReference type="SMART" id="SM00261">
    <property type="entry name" value="FU"/>
    <property type="match status" value="9"/>
</dbReference>
<reference evidence="5 6" key="1">
    <citation type="submission" date="2016-11" db="EMBL/GenBank/DDBJ databases">
        <title>The macronuclear genome of Stentor coeruleus: a giant cell with tiny introns.</title>
        <authorList>
            <person name="Slabodnick M."/>
            <person name="Ruby J.G."/>
            <person name="Reiff S.B."/>
            <person name="Swart E.C."/>
            <person name="Gosai S."/>
            <person name="Prabakaran S."/>
            <person name="Witkowska E."/>
            <person name="Larue G.E."/>
            <person name="Fisher S."/>
            <person name="Freeman R.M."/>
            <person name="Gunawardena J."/>
            <person name="Chu W."/>
            <person name="Stover N.A."/>
            <person name="Gregory B.D."/>
            <person name="Nowacki M."/>
            <person name="Derisi J."/>
            <person name="Roy S.W."/>
            <person name="Marshall W.F."/>
            <person name="Sood P."/>
        </authorList>
    </citation>
    <scope>NUCLEOTIDE SEQUENCE [LARGE SCALE GENOMIC DNA]</scope>
    <source>
        <strain evidence="5">WM001</strain>
    </source>
</reference>
<feature type="domain" description="EGF-like" evidence="4">
    <location>
        <begin position="394"/>
        <end position="436"/>
    </location>
</feature>
<dbReference type="SUPFAM" id="SSF49899">
    <property type="entry name" value="Concanavalin A-like lectins/glucanases"/>
    <property type="match status" value="1"/>
</dbReference>
<keyword evidence="3" id="KW-0732">Signal</keyword>
<dbReference type="PANTHER" id="PTHR15332:SF175">
    <property type="entry name" value="PROPROTEIN CONVERTASE SUBTILISIN_KEXIN TYPE 5-LIKE"/>
    <property type="match status" value="1"/>
</dbReference>
<gene>
    <name evidence="5" type="ORF">SteCoe_19018</name>
</gene>
<dbReference type="SMART" id="SM00181">
    <property type="entry name" value="EGF"/>
    <property type="match status" value="8"/>
</dbReference>
<keyword evidence="2" id="KW-1133">Transmembrane helix</keyword>
<keyword evidence="2" id="KW-0812">Transmembrane</keyword>
<feature type="domain" description="EGF-like" evidence="4">
    <location>
        <begin position="688"/>
        <end position="736"/>
    </location>
</feature>
<evidence type="ECO:0000259" key="4">
    <source>
        <dbReference type="SMART" id="SM00181"/>
    </source>
</evidence>
<accession>A0A1R2BV26</accession>
<keyword evidence="2" id="KW-0472">Membrane</keyword>
<feature type="transmembrane region" description="Helical" evidence="2">
    <location>
        <begin position="1065"/>
        <end position="1091"/>
    </location>
</feature>
<dbReference type="InterPro" id="IPR013320">
    <property type="entry name" value="ConA-like_dom_sf"/>
</dbReference>
<evidence type="ECO:0000256" key="2">
    <source>
        <dbReference type="SAM" id="Phobius"/>
    </source>
</evidence>
<dbReference type="PANTHER" id="PTHR15332">
    <property type="entry name" value="PROPROTEIN CONVERTASE SUBTILISIN_KEXIN TYPE 5-LIKE"/>
    <property type="match status" value="1"/>
</dbReference>
<feature type="domain" description="EGF-like" evidence="4">
    <location>
        <begin position="337"/>
        <end position="380"/>
    </location>
</feature>
<dbReference type="Gene3D" id="2.60.120.200">
    <property type="match status" value="1"/>
</dbReference>
<feature type="domain" description="EGF-like" evidence="4">
    <location>
        <begin position="544"/>
        <end position="586"/>
    </location>
</feature>
<dbReference type="OrthoDB" id="300641at2759"/>
<feature type="chain" id="PRO_5012096609" description="EGF-like domain-containing protein" evidence="3">
    <location>
        <begin position="18"/>
        <end position="1295"/>
    </location>
</feature>
<sequence>MAWIALLLLFSAQGGKILEYHLGYNFGKIFIDYSNSNNYGINGFEFDVDDKDTKPTDRGAYFDGSSYITAPPNQRVKSGIALNSDLSILMWVRATYNQDMYLTYRKSCDGNQYFYLKRTSNDSKLKFLIKQNNRNSKEEYTSDYTFPISTFYIGTWIFWALKIESNKKFSVYKNSSFLKDVSFDDTYLESGTTSHYIGYTSTSFKGYILTYIVFNDSTENLSIYAPASGTNSCYAETCSLPCTSVYYESNVKFCITDEENPSENGKGNACPTGCTSGCTAAYSSNTCLVCTYFTGSCAFHSSLVYVKSDTSEGIISCSETQYLSNSICNTCDSDCAICESSSTCLVCKADNAYANNSGDCECITGYTSTISPLTTKNACQSSTGTVTCSSQCSACTTSNYCTTCTATNAIAVSGICECIDGYYASPNPPVSINDCKICSTGCKTCSKAIECQTCVANNAIAVSGVCKCKDGYYASPNPPVSISDCKACSTGCKTCEKAIECQTCVANNAIAVSGVCGCINGFYSLIIPPVSINDCKNCNTGCQTCTNAIECQTCVANNAIVTSGVCKCKDGYYSLISPPVGANDCILCNSGCKICTVADKCDTCVAKNTVIRSGVCECMDGYYSVINPPVDVNDCQSCYDGCKTCEEKNICLSCIVNNSEPDLFQGCKCSDGFYSNSIPLTSSSICLECNSECKTCENGISCLTCKTENTEVNLQGLCSCKENFYLSVINNVEECLPCNTTCKTCENSTSCLTCKTANAVPNLNDNACSCPRGYINTTECIKSYFGFSLDVSDGNIITIMFQETLDNDLNTSYVEITHKNTVNVKFVFENSSKNEYNFSTQAIDTIPEGYNIKVNINEENLRSKDGNFFDYKSKSTNLHYMNAIYVSSKTTEAIVNSTKTMTKMFISSSIVSGIVSNPSFAWILINTLQIITYLPLNSISYTKSLTDFFASLNSMSFIPNPFNYIFENSNNYQPYLEARRYGIDTSYFLVNTGPLFANFIFFITLIPIIYLASKIPFGNLALKFSNLLLNYRYSFFLRFWMQSYLDMGLMALIQLRSEKNNTEGLINTGFACVAAILVVLTPPILIVSGYINYLSRSERNHEEFNKKWGSLFAEFKNNKGWFSTQFYTVFCLRRLFYLLSQIYLNSYSYIQNSVNLSSSLIQIAFMVYYLPYKENEIMISTLIGEFCTLEVMVISYFFIPNLGNSKKNTCENLIIYSILATMGIQSCISLISMYKSVKKLCKIIEKARALKFLKHHFSRKKIHPYDNKLENTNSMPNNILTSELKTPQFTNQNLD</sequence>
<feature type="transmembrane region" description="Helical" evidence="2">
    <location>
        <begin position="1177"/>
        <end position="1199"/>
    </location>
</feature>
<dbReference type="InterPro" id="IPR000742">
    <property type="entry name" value="EGF"/>
</dbReference>
<evidence type="ECO:0000256" key="1">
    <source>
        <dbReference type="ARBA" id="ARBA00023157"/>
    </source>
</evidence>
<dbReference type="Proteomes" id="UP000187209">
    <property type="component" value="Unassembled WGS sequence"/>
</dbReference>
<feature type="domain" description="EGF-like" evidence="4">
    <location>
        <begin position="444"/>
        <end position="486"/>
    </location>
</feature>
<evidence type="ECO:0000313" key="6">
    <source>
        <dbReference type="Proteomes" id="UP000187209"/>
    </source>
</evidence>
<dbReference type="EMBL" id="MPUH01000413">
    <property type="protein sequence ID" value="OMJ80682.1"/>
    <property type="molecule type" value="Genomic_DNA"/>
</dbReference>
<feature type="transmembrane region" description="Helical" evidence="2">
    <location>
        <begin position="1214"/>
        <end position="1234"/>
    </location>
</feature>